<evidence type="ECO:0000313" key="5">
    <source>
        <dbReference type="EMBL" id="MEN7547554.1"/>
    </source>
</evidence>
<dbReference type="InterPro" id="IPR010998">
    <property type="entry name" value="Integrase_recombinase_N"/>
</dbReference>
<dbReference type="PANTHER" id="PTHR30349:SF64">
    <property type="entry name" value="PROPHAGE INTEGRASE INTD-RELATED"/>
    <property type="match status" value="1"/>
</dbReference>
<evidence type="ECO:0000259" key="4">
    <source>
        <dbReference type="PROSITE" id="PS51898"/>
    </source>
</evidence>
<dbReference type="InterPro" id="IPR011010">
    <property type="entry name" value="DNA_brk_join_enz"/>
</dbReference>
<dbReference type="Gene3D" id="1.10.443.10">
    <property type="entry name" value="Intergrase catalytic core"/>
    <property type="match status" value="1"/>
</dbReference>
<dbReference type="InterPro" id="IPR050090">
    <property type="entry name" value="Tyrosine_recombinase_XerCD"/>
</dbReference>
<feature type="domain" description="Tyr recombinase" evidence="4">
    <location>
        <begin position="205"/>
        <end position="398"/>
    </location>
</feature>
<evidence type="ECO:0000256" key="3">
    <source>
        <dbReference type="ARBA" id="ARBA00023172"/>
    </source>
</evidence>
<dbReference type="GO" id="GO:0003677">
    <property type="term" value="F:DNA binding"/>
    <property type="evidence" value="ECO:0007669"/>
    <property type="project" value="UniProtKB-KW"/>
</dbReference>
<accession>A0AAW9S3Q1</accession>
<organism evidence="5 6">
    <name type="scientific">Rapidithrix thailandica</name>
    <dbReference type="NCBI Taxonomy" id="413964"/>
    <lineage>
        <taxon>Bacteria</taxon>
        <taxon>Pseudomonadati</taxon>
        <taxon>Bacteroidota</taxon>
        <taxon>Cytophagia</taxon>
        <taxon>Cytophagales</taxon>
        <taxon>Flammeovirgaceae</taxon>
        <taxon>Rapidithrix</taxon>
    </lineage>
</organism>
<dbReference type="PROSITE" id="PS51898">
    <property type="entry name" value="TYR_RECOMBINASE"/>
    <property type="match status" value="1"/>
</dbReference>
<dbReference type="EMBL" id="JBDKWZ010000003">
    <property type="protein sequence ID" value="MEN7547554.1"/>
    <property type="molecule type" value="Genomic_DNA"/>
</dbReference>
<comment type="similarity">
    <text evidence="1">Belongs to the 'phage' integrase family.</text>
</comment>
<keyword evidence="6" id="KW-1185">Reference proteome</keyword>
<protein>
    <submittedName>
        <fullName evidence="5">Tyrosine-type recombinase/integrase</fullName>
    </submittedName>
</protein>
<dbReference type="PANTHER" id="PTHR30349">
    <property type="entry name" value="PHAGE INTEGRASE-RELATED"/>
    <property type="match status" value="1"/>
</dbReference>
<sequence>MKINYYLNTPNKKDQAKIALVITLEGQRLRMSTKLDANIKAWDKKKQRERGNIPLNKILTDLEKKVLDVYYKHYKIGVFYDIDTFEEEVRGLFQPVKKKGFFEVLESFIDDQGKTASRAQVKKFEALRNKLKKFQQETGFKIEFKTMGLEFGDKFKSYMIEKGYLNSSITKEIKFLKTFLLYAYDRDYHKNEKFKLIKTLPAPKNKPIALTEVELLNIYNYPFEKGGRLDKARDLFCFACFTGQRYSDIKKFDKKQLRIMQDGGYIWAFQAQKTKKETEVPLIGEFAEHALRILQKYDYKLPIISSQKLVDYAKEVCKAAEVDQYIKQVKMSGSNEVVIEGPKYEFIGTHTGRRTCATLLVIKGVPLPVVQEITKHSSIPQLMDYIDIPKEDIKKYYQAIDFGNTGLKVGHKKEA</sequence>
<dbReference type="InterPro" id="IPR002104">
    <property type="entry name" value="Integrase_catalytic"/>
</dbReference>
<dbReference type="InterPro" id="IPR013762">
    <property type="entry name" value="Integrase-like_cat_sf"/>
</dbReference>
<dbReference type="AlphaFoldDB" id="A0AAW9S3Q1"/>
<dbReference type="InterPro" id="IPR025269">
    <property type="entry name" value="SAM-like_dom"/>
</dbReference>
<comment type="caution">
    <text evidence="5">The sequence shown here is derived from an EMBL/GenBank/DDBJ whole genome shotgun (WGS) entry which is preliminary data.</text>
</comment>
<evidence type="ECO:0000256" key="2">
    <source>
        <dbReference type="ARBA" id="ARBA00023125"/>
    </source>
</evidence>
<proteinExistence type="inferred from homology"/>
<dbReference type="CDD" id="cd01185">
    <property type="entry name" value="INTN1_C_like"/>
    <property type="match status" value="1"/>
</dbReference>
<dbReference type="Pfam" id="PF17293">
    <property type="entry name" value="Arm-DNA-bind_5"/>
    <property type="match status" value="1"/>
</dbReference>
<keyword evidence="3" id="KW-0233">DNA recombination</keyword>
<dbReference type="Gene3D" id="1.10.150.130">
    <property type="match status" value="1"/>
</dbReference>
<reference evidence="5 6" key="1">
    <citation type="submission" date="2024-04" db="EMBL/GenBank/DDBJ databases">
        <title>Novel genus in family Flammeovirgaceae.</title>
        <authorList>
            <person name="Nguyen T.H."/>
            <person name="Vuong T.Q."/>
            <person name="Le H."/>
            <person name="Kim S.-G."/>
        </authorList>
    </citation>
    <scope>NUCLEOTIDE SEQUENCE [LARGE SCALE GENOMIC DNA]</scope>
    <source>
        <strain evidence="5 6">JCM 23209</strain>
    </source>
</reference>
<keyword evidence="2" id="KW-0238">DNA-binding</keyword>
<dbReference type="InterPro" id="IPR035386">
    <property type="entry name" value="Arm-DNA-bind_5"/>
</dbReference>
<dbReference type="RefSeq" id="WP_346820341.1">
    <property type="nucleotide sequence ID" value="NZ_JBDKWZ010000003.1"/>
</dbReference>
<dbReference type="GO" id="GO:0006310">
    <property type="term" value="P:DNA recombination"/>
    <property type="evidence" value="ECO:0007669"/>
    <property type="project" value="UniProtKB-KW"/>
</dbReference>
<evidence type="ECO:0000256" key="1">
    <source>
        <dbReference type="ARBA" id="ARBA00008857"/>
    </source>
</evidence>
<dbReference type="SUPFAM" id="SSF56349">
    <property type="entry name" value="DNA breaking-rejoining enzymes"/>
    <property type="match status" value="1"/>
</dbReference>
<dbReference type="Pfam" id="PF00589">
    <property type="entry name" value="Phage_integrase"/>
    <property type="match status" value="1"/>
</dbReference>
<dbReference type="Pfam" id="PF13102">
    <property type="entry name" value="Phage_int_SAM_5"/>
    <property type="match status" value="1"/>
</dbReference>
<gene>
    <name evidence="5" type="ORF">AAG747_06535</name>
</gene>
<dbReference type="GO" id="GO:0015074">
    <property type="term" value="P:DNA integration"/>
    <property type="evidence" value="ECO:0007669"/>
    <property type="project" value="InterPro"/>
</dbReference>
<dbReference type="Proteomes" id="UP001403385">
    <property type="component" value="Unassembled WGS sequence"/>
</dbReference>
<name>A0AAW9S3Q1_9BACT</name>
<evidence type="ECO:0000313" key="6">
    <source>
        <dbReference type="Proteomes" id="UP001403385"/>
    </source>
</evidence>